<dbReference type="PhylomeDB" id="A0A0A2KXC6"/>
<dbReference type="Proteomes" id="UP000030143">
    <property type="component" value="Unassembled WGS sequence"/>
</dbReference>
<dbReference type="RefSeq" id="XP_016599032.1">
    <property type="nucleotide sequence ID" value="XM_016737317.1"/>
</dbReference>
<dbReference type="AlphaFoldDB" id="A0A0A2KXC6"/>
<comment type="caution">
    <text evidence="2">The sequence shown here is derived from an EMBL/GenBank/DDBJ whole genome shotgun (WGS) entry which is preliminary data.</text>
</comment>
<protein>
    <submittedName>
        <fullName evidence="2">Uncharacterized protein</fullName>
    </submittedName>
</protein>
<keyword evidence="3" id="KW-1185">Reference proteome</keyword>
<proteinExistence type="predicted"/>
<accession>A0A0A2KXC6</accession>
<dbReference type="HOGENOM" id="CLU_2606755_0_0_1"/>
<evidence type="ECO:0000313" key="3">
    <source>
        <dbReference type="Proteomes" id="UP000030143"/>
    </source>
</evidence>
<dbReference type="OrthoDB" id="4347157at2759"/>
<feature type="region of interest" description="Disordered" evidence="1">
    <location>
        <begin position="35"/>
        <end position="58"/>
    </location>
</feature>
<name>A0A0A2KXC6_PENEN</name>
<dbReference type="EMBL" id="JQFZ01000147">
    <property type="protein sequence ID" value="KGO57364.1"/>
    <property type="molecule type" value="Genomic_DNA"/>
</dbReference>
<feature type="region of interest" description="Disordered" evidence="1">
    <location>
        <begin position="1"/>
        <end position="22"/>
    </location>
</feature>
<organism evidence="2 3">
    <name type="scientific">Penicillium expansum</name>
    <name type="common">Blue mold rot fungus</name>
    <dbReference type="NCBI Taxonomy" id="27334"/>
    <lineage>
        <taxon>Eukaryota</taxon>
        <taxon>Fungi</taxon>
        <taxon>Dikarya</taxon>
        <taxon>Ascomycota</taxon>
        <taxon>Pezizomycotina</taxon>
        <taxon>Eurotiomycetes</taxon>
        <taxon>Eurotiomycetidae</taxon>
        <taxon>Eurotiales</taxon>
        <taxon>Aspergillaceae</taxon>
        <taxon>Penicillium</taxon>
    </lineage>
</organism>
<dbReference type="GeneID" id="27672736"/>
<reference evidence="2 3" key="1">
    <citation type="journal article" date="2015" name="Mol. Plant Microbe Interact.">
        <title>Genome, transcriptome, and functional analyses of Penicillium expansum provide new insights into secondary metabolism and pathogenicity.</title>
        <authorList>
            <person name="Ballester A.R."/>
            <person name="Marcet-Houben M."/>
            <person name="Levin E."/>
            <person name="Sela N."/>
            <person name="Selma-Lazaro C."/>
            <person name="Carmona L."/>
            <person name="Wisniewski M."/>
            <person name="Droby S."/>
            <person name="Gonzalez-Candelas L."/>
            <person name="Gabaldon T."/>
        </authorList>
    </citation>
    <scope>NUCLEOTIDE SEQUENCE [LARGE SCALE GENOMIC DNA]</scope>
    <source>
        <strain evidence="2 3">MD-8</strain>
    </source>
</reference>
<evidence type="ECO:0000256" key="1">
    <source>
        <dbReference type="SAM" id="MobiDB-lite"/>
    </source>
</evidence>
<sequence length="79" mass="8993">MVDYLGTNTTGTDMKHGRKSQFQHRFKPTFSSHRGAYRMRGQCTRRSRQEPKINDGSTPIQYNPVKCASPQRCGLSAKC</sequence>
<evidence type="ECO:0000313" key="2">
    <source>
        <dbReference type="EMBL" id="KGO57364.1"/>
    </source>
</evidence>
<feature type="compositionally biased region" description="Polar residues" evidence="1">
    <location>
        <begin position="1"/>
        <end position="12"/>
    </location>
</feature>
<gene>
    <name evidence="2" type="ORF">PEX2_000390</name>
</gene>
<dbReference type="VEuPathDB" id="FungiDB:PEXP_097010"/>